<dbReference type="Proteomes" id="UP000499080">
    <property type="component" value="Unassembled WGS sequence"/>
</dbReference>
<proteinExistence type="predicted"/>
<name>A0A4Y2WX70_ARAVE</name>
<sequence>MDPPPQVAPVMATMGFVNNVKQIKSIVFPIGSFSAAYKHLLRQAEETLSNLESEDEISLTKRPRKTKDAFNVSRRGSQMKILHTDYTTEKYKEYDFTHIQSLQEIRVQLSTTSKPCSISLIPTTVGGPSHS</sequence>
<dbReference type="EMBL" id="BGPR01067983">
    <property type="protein sequence ID" value="GBO42035.1"/>
    <property type="molecule type" value="Genomic_DNA"/>
</dbReference>
<protein>
    <submittedName>
        <fullName evidence="1">Uncharacterized protein</fullName>
    </submittedName>
</protein>
<evidence type="ECO:0000313" key="2">
    <source>
        <dbReference type="Proteomes" id="UP000499080"/>
    </source>
</evidence>
<organism evidence="1 2">
    <name type="scientific">Araneus ventricosus</name>
    <name type="common">Orbweaver spider</name>
    <name type="synonym">Epeira ventricosa</name>
    <dbReference type="NCBI Taxonomy" id="182803"/>
    <lineage>
        <taxon>Eukaryota</taxon>
        <taxon>Metazoa</taxon>
        <taxon>Ecdysozoa</taxon>
        <taxon>Arthropoda</taxon>
        <taxon>Chelicerata</taxon>
        <taxon>Arachnida</taxon>
        <taxon>Araneae</taxon>
        <taxon>Araneomorphae</taxon>
        <taxon>Entelegynae</taxon>
        <taxon>Araneoidea</taxon>
        <taxon>Araneidae</taxon>
        <taxon>Araneus</taxon>
    </lineage>
</organism>
<keyword evidence="2" id="KW-1185">Reference proteome</keyword>
<comment type="caution">
    <text evidence="1">The sequence shown here is derived from an EMBL/GenBank/DDBJ whole genome shotgun (WGS) entry which is preliminary data.</text>
</comment>
<gene>
    <name evidence="1" type="ORF">AVEN_115438_1</name>
</gene>
<dbReference type="AlphaFoldDB" id="A0A4Y2WX70"/>
<evidence type="ECO:0000313" key="1">
    <source>
        <dbReference type="EMBL" id="GBO42035.1"/>
    </source>
</evidence>
<accession>A0A4Y2WX70</accession>
<reference evidence="1 2" key="1">
    <citation type="journal article" date="2019" name="Sci. Rep.">
        <title>Orb-weaving spider Araneus ventricosus genome elucidates the spidroin gene catalogue.</title>
        <authorList>
            <person name="Kono N."/>
            <person name="Nakamura H."/>
            <person name="Ohtoshi R."/>
            <person name="Moran D.A.P."/>
            <person name="Shinohara A."/>
            <person name="Yoshida Y."/>
            <person name="Fujiwara M."/>
            <person name="Mori M."/>
            <person name="Tomita M."/>
            <person name="Arakawa K."/>
        </authorList>
    </citation>
    <scope>NUCLEOTIDE SEQUENCE [LARGE SCALE GENOMIC DNA]</scope>
</reference>